<gene>
    <name evidence="2" type="ORF">Acr_20g0005610</name>
</gene>
<keyword evidence="3" id="KW-1185">Reference proteome</keyword>
<dbReference type="AlphaFoldDB" id="A0A7J0GD81"/>
<feature type="region of interest" description="Disordered" evidence="1">
    <location>
        <begin position="26"/>
        <end position="51"/>
    </location>
</feature>
<evidence type="ECO:0000313" key="3">
    <source>
        <dbReference type="Proteomes" id="UP000585474"/>
    </source>
</evidence>
<evidence type="ECO:0000313" key="2">
    <source>
        <dbReference type="EMBL" id="GFZ08753.1"/>
    </source>
</evidence>
<dbReference type="OrthoDB" id="1921288at2759"/>
<name>A0A7J0GD81_9ERIC</name>
<reference evidence="2 3" key="1">
    <citation type="submission" date="2019-07" db="EMBL/GenBank/DDBJ databases">
        <title>De Novo Assembly of kiwifruit Actinidia rufa.</title>
        <authorList>
            <person name="Sugita-Konishi S."/>
            <person name="Sato K."/>
            <person name="Mori E."/>
            <person name="Abe Y."/>
            <person name="Kisaki G."/>
            <person name="Hamano K."/>
            <person name="Suezawa K."/>
            <person name="Otani M."/>
            <person name="Fukuda T."/>
            <person name="Manabe T."/>
            <person name="Gomi K."/>
            <person name="Tabuchi M."/>
            <person name="Akimitsu K."/>
            <person name="Kataoka I."/>
        </authorList>
    </citation>
    <scope>NUCLEOTIDE SEQUENCE [LARGE SCALE GENOMIC DNA]</scope>
    <source>
        <strain evidence="3">cv. Fuchu</strain>
    </source>
</reference>
<proteinExistence type="predicted"/>
<dbReference type="EMBL" id="BJWL01000020">
    <property type="protein sequence ID" value="GFZ08753.1"/>
    <property type="molecule type" value="Genomic_DNA"/>
</dbReference>
<comment type="caution">
    <text evidence="2">The sequence shown here is derived from an EMBL/GenBank/DDBJ whole genome shotgun (WGS) entry which is preliminary data.</text>
</comment>
<dbReference type="InterPro" id="IPR007033">
    <property type="entry name" value="GORAB"/>
</dbReference>
<protein>
    <submittedName>
        <fullName evidence="2">Transcriptional activator</fullName>
    </submittedName>
</protein>
<sequence>MTPTQKQSEQLQTLMQSGQISWSLSFSGTMTKEDEEMSKSALSTSRAKEDDFEKKLEMRERKFIFSSDGSKKKPDD</sequence>
<dbReference type="Pfam" id="PF04949">
    <property type="entry name" value="Transcrip_act"/>
    <property type="match status" value="1"/>
</dbReference>
<organism evidence="2 3">
    <name type="scientific">Actinidia rufa</name>
    <dbReference type="NCBI Taxonomy" id="165716"/>
    <lineage>
        <taxon>Eukaryota</taxon>
        <taxon>Viridiplantae</taxon>
        <taxon>Streptophyta</taxon>
        <taxon>Embryophyta</taxon>
        <taxon>Tracheophyta</taxon>
        <taxon>Spermatophyta</taxon>
        <taxon>Magnoliopsida</taxon>
        <taxon>eudicotyledons</taxon>
        <taxon>Gunneridae</taxon>
        <taxon>Pentapetalae</taxon>
        <taxon>asterids</taxon>
        <taxon>Ericales</taxon>
        <taxon>Actinidiaceae</taxon>
        <taxon>Actinidia</taxon>
    </lineage>
</organism>
<accession>A0A7J0GD81</accession>
<dbReference type="Proteomes" id="UP000585474">
    <property type="component" value="Unassembled WGS sequence"/>
</dbReference>
<evidence type="ECO:0000256" key="1">
    <source>
        <dbReference type="SAM" id="MobiDB-lite"/>
    </source>
</evidence>